<comment type="caution">
    <text evidence="8">The sequence shown here is derived from an EMBL/GenBank/DDBJ whole genome shotgun (WGS) entry which is preliminary data.</text>
</comment>
<dbReference type="InterPro" id="IPR011701">
    <property type="entry name" value="MFS"/>
</dbReference>
<feature type="transmembrane region" description="Helical" evidence="6">
    <location>
        <begin position="273"/>
        <end position="298"/>
    </location>
</feature>
<proteinExistence type="predicted"/>
<evidence type="ECO:0000256" key="3">
    <source>
        <dbReference type="ARBA" id="ARBA00022989"/>
    </source>
</evidence>
<organism evidence="8 9">
    <name type="scientific">Anthostomella pinea</name>
    <dbReference type="NCBI Taxonomy" id="933095"/>
    <lineage>
        <taxon>Eukaryota</taxon>
        <taxon>Fungi</taxon>
        <taxon>Dikarya</taxon>
        <taxon>Ascomycota</taxon>
        <taxon>Pezizomycotina</taxon>
        <taxon>Sordariomycetes</taxon>
        <taxon>Xylariomycetidae</taxon>
        <taxon>Xylariales</taxon>
        <taxon>Xylariaceae</taxon>
        <taxon>Anthostomella</taxon>
    </lineage>
</organism>
<dbReference type="InterPro" id="IPR020846">
    <property type="entry name" value="MFS_dom"/>
</dbReference>
<feature type="transmembrane region" description="Helical" evidence="6">
    <location>
        <begin position="486"/>
        <end position="505"/>
    </location>
</feature>
<feature type="region of interest" description="Disordered" evidence="5">
    <location>
        <begin position="1"/>
        <end position="117"/>
    </location>
</feature>
<evidence type="ECO:0000256" key="5">
    <source>
        <dbReference type="SAM" id="MobiDB-lite"/>
    </source>
</evidence>
<evidence type="ECO:0000313" key="9">
    <source>
        <dbReference type="Proteomes" id="UP001295740"/>
    </source>
</evidence>
<evidence type="ECO:0000256" key="6">
    <source>
        <dbReference type="SAM" id="Phobius"/>
    </source>
</evidence>
<sequence>MWEKAEQQGTGLPTSSKDRTGIIGRRTAPPAGVLDHQTGAALESDTDASTDDNHQFWQPLATPDPRRASSHSSALHPVRSRNGHSCAELDREPGADAALPSNQADAEKDPFEVSWDSDDDPLCPRSMPLARKWLIVIIVGMGSLCVTCASSIYTSTYHQMNPEFGISDIVGTLGLSTFVLGIALGPLLMSPLSEFYGRRPIYLASWAMFVIWLIPVSVYPFSALQSHRSAVAHNAATMLVVRFIDGFAGSAFLSVVGGTVSDVFKRDEIQGPMAIISLSPFVGPSLGPLIGGFINYYANWRWTYYLDVYTNDTIFAVSPLSLYVWKPLMSYSGKVLIIWAFCLLVMIILFAPETYHPIKLRHKARLLRQETGEPRWKSPMEKSTKSVARTIGYSLLRPFQLLTREPMCLMLCLFSAILLGVIYLFFGAFALVFGNNYGFNLWQTGLSFLGIFTGMLACSASDPLWRRFYRRLVEKNDGIPEPEFRLPPAIAGALFVPVGLFWFAWTTLPSVHWIVPIIGSGIFGCGTLLVFTGIFTFLVDAYPQYAASALAANSFTRCTFAAAFPLFGIQMYNRLGYQWASSLLAFLTMAMLPFPYIFFRYGKQIRRHSKYATS</sequence>
<feature type="transmembrane region" description="Helical" evidence="6">
    <location>
        <begin position="545"/>
        <end position="567"/>
    </location>
</feature>
<dbReference type="FunFam" id="1.20.1250.20:FF:000011">
    <property type="entry name" value="MFS multidrug transporter, putative"/>
    <property type="match status" value="1"/>
</dbReference>
<evidence type="ECO:0000256" key="2">
    <source>
        <dbReference type="ARBA" id="ARBA00022692"/>
    </source>
</evidence>
<feature type="transmembrane region" description="Helical" evidence="6">
    <location>
        <begin position="165"/>
        <end position="189"/>
    </location>
</feature>
<dbReference type="PROSITE" id="PS00216">
    <property type="entry name" value="SUGAR_TRANSPORT_1"/>
    <property type="match status" value="1"/>
</dbReference>
<dbReference type="InterPro" id="IPR036259">
    <property type="entry name" value="MFS_trans_sf"/>
</dbReference>
<dbReference type="Pfam" id="PF07690">
    <property type="entry name" value="MFS_1"/>
    <property type="match status" value="2"/>
</dbReference>
<reference evidence="8" key="1">
    <citation type="submission" date="2023-10" db="EMBL/GenBank/DDBJ databases">
        <authorList>
            <person name="Hackl T."/>
        </authorList>
    </citation>
    <scope>NUCLEOTIDE SEQUENCE</scope>
</reference>
<dbReference type="GO" id="GO:0022857">
    <property type="term" value="F:transmembrane transporter activity"/>
    <property type="evidence" value="ECO:0007669"/>
    <property type="project" value="InterPro"/>
</dbReference>
<feature type="domain" description="Major facilitator superfamily (MFS) profile" evidence="7">
    <location>
        <begin position="135"/>
        <end position="605"/>
    </location>
</feature>
<protein>
    <submittedName>
        <fullName evidence="8">Uu.00g062980.m01.CDS01</fullName>
    </submittedName>
</protein>
<feature type="transmembrane region" description="Helical" evidence="6">
    <location>
        <begin position="133"/>
        <end position="153"/>
    </location>
</feature>
<dbReference type="AlphaFoldDB" id="A0AAI8VTB3"/>
<dbReference type="GO" id="GO:0005886">
    <property type="term" value="C:plasma membrane"/>
    <property type="evidence" value="ECO:0007669"/>
    <property type="project" value="TreeGrafter"/>
</dbReference>
<dbReference type="GO" id="GO:0042908">
    <property type="term" value="P:xenobiotic transport"/>
    <property type="evidence" value="ECO:0007669"/>
    <property type="project" value="UniProtKB-ARBA"/>
</dbReference>
<accession>A0AAI8VTB3</accession>
<dbReference type="Proteomes" id="UP001295740">
    <property type="component" value="Unassembled WGS sequence"/>
</dbReference>
<feature type="transmembrane region" description="Helical" evidence="6">
    <location>
        <begin position="407"/>
        <end position="433"/>
    </location>
</feature>
<feature type="transmembrane region" description="Helical" evidence="6">
    <location>
        <begin position="579"/>
        <end position="599"/>
    </location>
</feature>
<evidence type="ECO:0000259" key="7">
    <source>
        <dbReference type="PROSITE" id="PS50850"/>
    </source>
</evidence>
<keyword evidence="9" id="KW-1185">Reference proteome</keyword>
<feature type="transmembrane region" description="Helical" evidence="6">
    <location>
        <begin position="511"/>
        <end position="538"/>
    </location>
</feature>
<feature type="transmembrane region" description="Helical" evidence="6">
    <location>
        <begin position="331"/>
        <end position="351"/>
    </location>
</feature>
<name>A0AAI8VTB3_9PEZI</name>
<dbReference type="Gene3D" id="1.20.1250.20">
    <property type="entry name" value="MFS general substrate transporter like domains"/>
    <property type="match status" value="1"/>
</dbReference>
<dbReference type="InterPro" id="IPR005829">
    <property type="entry name" value="Sugar_transporter_CS"/>
</dbReference>
<dbReference type="CDD" id="cd17323">
    <property type="entry name" value="MFS_Tpo1_MDR_like"/>
    <property type="match status" value="1"/>
</dbReference>
<feature type="transmembrane region" description="Helical" evidence="6">
    <location>
        <begin position="445"/>
        <end position="465"/>
    </location>
</feature>
<dbReference type="PANTHER" id="PTHR23502">
    <property type="entry name" value="MAJOR FACILITATOR SUPERFAMILY"/>
    <property type="match status" value="1"/>
</dbReference>
<keyword evidence="3 6" id="KW-1133">Transmembrane helix</keyword>
<keyword evidence="2 6" id="KW-0812">Transmembrane</keyword>
<evidence type="ECO:0000256" key="4">
    <source>
        <dbReference type="ARBA" id="ARBA00023136"/>
    </source>
</evidence>
<dbReference type="SUPFAM" id="SSF103473">
    <property type="entry name" value="MFS general substrate transporter"/>
    <property type="match status" value="1"/>
</dbReference>
<dbReference type="EMBL" id="CAUWAG010000018">
    <property type="protein sequence ID" value="CAJ2510673.1"/>
    <property type="molecule type" value="Genomic_DNA"/>
</dbReference>
<dbReference type="GO" id="GO:0140115">
    <property type="term" value="P:export across plasma membrane"/>
    <property type="evidence" value="ECO:0007669"/>
    <property type="project" value="UniProtKB-ARBA"/>
</dbReference>
<evidence type="ECO:0000313" key="8">
    <source>
        <dbReference type="EMBL" id="CAJ2510673.1"/>
    </source>
</evidence>
<feature type="transmembrane region" description="Helical" evidence="6">
    <location>
        <begin position="201"/>
        <end position="219"/>
    </location>
</feature>
<feature type="transmembrane region" description="Helical" evidence="6">
    <location>
        <begin position="239"/>
        <end position="261"/>
    </location>
</feature>
<comment type="subcellular location">
    <subcellularLocation>
        <location evidence="1">Membrane</location>
        <topology evidence="1">Multi-pass membrane protein</topology>
    </subcellularLocation>
</comment>
<dbReference type="PROSITE" id="PS50850">
    <property type="entry name" value="MFS"/>
    <property type="match status" value="1"/>
</dbReference>
<keyword evidence="4 6" id="KW-0472">Membrane</keyword>
<dbReference type="PANTHER" id="PTHR23502:SF7">
    <property type="entry name" value="DRUG_PROTON ANTIPORTER YHK8-RELATED"/>
    <property type="match status" value="1"/>
</dbReference>
<evidence type="ECO:0000256" key="1">
    <source>
        <dbReference type="ARBA" id="ARBA00004141"/>
    </source>
</evidence>
<gene>
    <name evidence="8" type="ORF">KHLLAP_LOCUS11141</name>
</gene>